<proteinExistence type="predicted"/>
<protein>
    <submittedName>
        <fullName evidence="1">Uncharacterized protein</fullName>
    </submittedName>
</protein>
<evidence type="ECO:0000313" key="2">
    <source>
        <dbReference type="Proteomes" id="UP000053599"/>
    </source>
</evidence>
<gene>
    <name evidence="1" type="ORF">PV11_06780</name>
</gene>
<dbReference type="EMBL" id="KN846953">
    <property type="protein sequence ID" value="KIV79209.1"/>
    <property type="molecule type" value="Genomic_DNA"/>
</dbReference>
<sequence>MSDPPIHDFYRSRLSDALRICMVIAVDAQESSKPTRPLAQMKVSCVNAVGRTSSAMQSGPAARIGSVKQLIDQAVPTVRMVIIDRMTTTDATAVEAPADTIMEEVVPAAICPTEQTVIMDRTVIMAPMVITDRMDLVTTDTTAIIERVCAKPIWHELSRHQSCIGHND</sequence>
<accession>A0A0D1YEI4</accession>
<organism evidence="1 2">
    <name type="scientific">Exophiala sideris</name>
    <dbReference type="NCBI Taxonomy" id="1016849"/>
    <lineage>
        <taxon>Eukaryota</taxon>
        <taxon>Fungi</taxon>
        <taxon>Dikarya</taxon>
        <taxon>Ascomycota</taxon>
        <taxon>Pezizomycotina</taxon>
        <taxon>Eurotiomycetes</taxon>
        <taxon>Chaetothyriomycetidae</taxon>
        <taxon>Chaetothyriales</taxon>
        <taxon>Herpotrichiellaceae</taxon>
        <taxon>Exophiala</taxon>
    </lineage>
</organism>
<dbReference type="AlphaFoldDB" id="A0A0D1YEI4"/>
<name>A0A0D1YEI4_9EURO</name>
<dbReference type="OrthoDB" id="10622333at2759"/>
<dbReference type="HOGENOM" id="CLU_1586497_0_0_1"/>
<reference evidence="1 2" key="1">
    <citation type="submission" date="2015-01" db="EMBL/GenBank/DDBJ databases">
        <title>The Genome Sequence of Exophiala sideris CBS121828.</title>
        <authorList>
            <consortium name="The Broad Institute Genomics Platform"/>
            <person name="Cuomo C."/>
            <person name="de Hoog S."/>
            <person name="Gorbushina A."/>
            <person name="Stielow B."/>
            <person name="Teixiera M."/>
            <person name="Abouelleil A."/>
            <person name="Chapman S.B."/>
            <person name="Priest M."/>
            <person name="Young S.K."/>
            <person name="Wortman J."/>
            <person name="Nusbaum C."/>
            <person name="Birren B."/>
        </authorList>
    </citation>
    <scope>NUCLEOTIDE SEQUENCE [LARGE SCALE GENOMIC DNA]</scope>
    <source>
        <strain evidence="1 2">CBS 121828</strain>
    </source>
</reference>
<dbReference type="Proteomes" id="UP000053599">
    <property type="component" value="Unassembled WGS sequence"/>
</dbReference>
<evidence type="ECO:0000313" key="1">
    <source>
        <dbReference type="EMBL" id="KIV79209.1"/>
    </source>
</evidence>